<dbReference type="EMBL" id="CM003381">
    <property type="protein sequence ID" value="KOM57420.1"/>
    <property type="molecule type" value="Genomic_DNA"/>
</dbReference>
<organism evidence="2 3">
    <name type="scientific">Phaseolus angularis</name>
    <name type="common">Azuki bean</name>
    <name type="synonym">Vigna angularis</name>
    <dbReference type="NCBI Taxonomy" id="3914"/>
    <lineage>
        <taxon>Eukaryota</taxon>
        <taxon>Viridiplantae</taxon>
        <taxon>Streptophyta</taxon>
        <taxon>Embryophyta</taxon>
        <taxon>Tracheophyta</taxon>
        <taxon>Spermatophyta</taxon>
        <taxon>Magnoliopsida</taxon>
        <taxon>eudicotyledons</taxon>
        <taxon>Gunneridae</taxon>
        <taxon>Pentapetalae</taxon>
        <taxon>rosids</taxon>
        <taxon>fabids</taxon>
        <taxon>Fabales</taxon>
        <taxon>Fabaceae</taxon>
        <taxon>Papilionoideae</taxon>
        <taxon>50 kb inversion clade</taxon>
        <taxon>NPAAA clade</taxon>
        <taxon>indigoferoid/millettioid clade</taxon>
        <taxon>Phaseoleae</taxon>
        <taxon>Vigna</taxon>
    </lineage>
</organism>
<accession>A0A0L9VQT0</accession>
<gene>
    <name evidence="2" type="ORF">LR48_Vigan11g045300</name>
</gene>
<proteinExistence type="predicted"/>
<evidence type="ECO:0000256" key="1">
    <source>
        <dbReference type="SAM" id="MobiDB-lite"/>
    </source>
</evidence>
<evidence type="ECO:0000313" key="3">
    <source>
        <dbReference type="Proteomes" id="UP000053144"/>
    </source>
</evidence>
<reference evidence="3" key="1">
    <citation type="journal article" date="2015" name="Proc. Natl. Acad. Sci. U.S.A.">
        <title>Genome sequencing of adzuki bean (Vigna angularis) provides insight into high starch and low fat accumulation and domestication.</title>
        <authorList>
            <person name="Yang K."/>
            <person name="Tian Z."/>
            <person name="Chen C."/>
            <person name="Luo L."/>
            <person name="Zhao B."/>
            <person name="Wang Z."/>
            <person name="Yu L."/>
            <person name="Li Y."/>
            <person name="Sun Y."/>
            <person name="Li W."/>
            <person name="Chen Y."/>
            <person name="Li Y."/>
            <person name="Zhang Y."/>
            <person name="Ai D."/>
            <person name="Zhao J."/>
            <person name="Shang C."/>
            <person name="Ma Y."/>
            <person name="Wu B."/>
            <person name="Wang M."/>
            <person name="Gao L."/>
            <person name="Sun D."/>
            <person name="Zhang P."/>
            <person name="Guo F."/>
            <person name="Wang W."/>
            <person name="Li Y."/>
            <person name="Wang J."/>
            <person name="Varshney R.K."/>
            <person name="Wang J."/>
            <person name="Ling H.Q."/>
            <person name="Wan P."/>
        </authorList>
    </citation>
    <scope>NUCLEOTIDE SEQUENCE</scope>
    <source>
        <strain evidence="3">cv. Jingnong 6</strain>
    </source>
</reference>
<dbReference type="Proteomes" id="UP000053144">
    <property type="component" value="Chromosome 11"/>
</dbReference>
<feature type="region of interest" description="Disordered" evidence="1">
    <location>
        <begin position="1"/>
        <end position="21"/>
    </location>
</feature>
<protein>
    <submittedName>
        <fullName evidence="2">Uncharacterized protein</fullName>
    </submittedName>
</protein>
<sequence length="113" mass="12738">MDEITKPARTDVRPANGRSSSEWTLVAQRTNVRRPATLVLPRSPASGRSPSEKWTFVQRTLARELTVDARPARCGRSSNEWMPVNQQWTLVQRDAQPARGGRSPSERTLVTQQ</sequence>
<evidence type="ECO:0000313" key="2">
    <source>
        <dbReference type="EMBL" id="KOM57420.1"/>
    </source>
</evidence>
<dbReference type="Gramene" id="KOM57420">
    <property type="protein sequence ID" value="KOM57420"/>
    <property type="gene ID" value="LR48_Vigan11g045300"/>
</dbReference>
<dbReference type="AlphaFoldDB" id="A0A0L9VQT0"/>
<feature type="region of interest" description="Disordered" evidence="1">
    <location>
        <begin position="91"/>
        <end position="113"/>
    </location>
</feature>
<name>A0A0L9VQT0_PHAAN</name>
<feature type="compositionally biased region" description="Basic and acidic residues" evidence="1">
    <location>
        <begin position="1"/>
        <end position="12"/>
    </location>
</feature>